<evidence type="ECO:0000259" key="6">
    <source>
        <dbReference type="Pfam" id="PF13515"/>
    </source>
</evidence>
<comment type="subcellular location">
    <subcellularLocation>
        <location evidence="1">Membrane</location>
        <topology evidence="1">Multi-pass membrane protein</topology>
    </subcellularLocation>
</comment>
<dbReference type="AlphaFoldDB" id="A0A3G6IS39"/>
<dbReference type="GO" id="GO:0016020">
    <property type="term" value="C:membrane"/>
    <property type="evidence" value="ECO:0007669"/>
    <property type="project" value="UniProtKB-SubCell"/>
</dbReference>
<dbReference type="Pfam" id="PF13515">
    <property type="entry name" value="FUSC_2"/>
    <property type="match status" value="1"/>
</dbReference>
<name>A0A3G6IS39_9CORY</name>
<dbReference type="EMBL" id="CP033898">
    <property type="protein sequence ID" value="AZA08402.1"/>
    <property type="molecule type" value="Genomic_DNA"/>
</dbReference>
<keyword evidence="3 5" id="KW-1133">Transmembrane helix</keyword>
<evidence type="ECO:0000256" key="3">
    <source>
        <dbReference type="ARBA" id="ARBA00022989"/>
    </source>
</evidence>
<reference evidence="7 8" key="1">
    <citation type="submission" date="2018-11" db="EMBL/GenBank/DDBJ databases">
        <authorList>
            <person name="Kleinhagauer T."/>
            <person name="Glaeser S.P."/>
            <person name="Spergser J."/>
            <person name="Ruckert C."/>
            <person name="Kaempfer P."/>
            <person name="Busse H.-J."/>
        </authorList>
    </citation>
    <scope>NUCLEOTIDE SEQUENCE [LARGE SCALE GENOMIC DNA]</scope>
    <source>
        <strain evidence="7 8">812CH</strain>
    </source>
</reference>
<keyword evidence="4 5" id="KW-0472">Membrane</keyword>
<sequence length="368" mass="39097">MPNTWARIRGMSRLRQGLVRLSSNWLYVIQAGIAAGLSYLLGMQLGHEQPFFAPMAAVIVLSTTGGERFRRSLELVIGVSLGVGLGDLLIATVGTGSWQIAVAVMASIAVATVIDRGVLLANQAAFAAVLVATILPPGTSGGTFRMVDAFIGGVVGLAVMAVVPESPLRSGRREIAKIMGITGQVLHQVSDAAARADADAIAEALREARGTQGQINAMIAAANSGKESLNVSPLLWTQRHRIQSLIRILNPVDNAIRNTRVLARHARHLAELGHTPSGEQLHLLHRIATVSDRLSELYFGQGNESTEIPILSRELQEIGARAGRDVALDHVLPAQVMLGQTRALIVDLLQVCGLSRESAMEALAPIAE</sequence>
<dbReference type="InterPro" id="IPR049453">
    <property type="entry name" value="Memb_transporter_dom"/>
</dbReference>
<dbReference type="Proteomes" id="UP000271426">
    <property type="component" value="Chromosome"/>
</dbReference>
<accession>A0A3G6IS39</accession>
<gene>
    <name evidence="7" type="ORF">CPPEL_01275</name>
</gene>
<feature type="transmembrane region" description="Helical" evidence="5">
    <location>
        <begin position="144"/>
        <end position="163"/>
    </location>
</feature>
<keyword evidence="8" id="KW-1185">Reference proteome</keyword>
<evidence type="ECO:0000256" key="5">
    <source>
        <dbReference type="SAM" id="Phobius"/>
    </source>
</evidence>
<organism evidence="7 8">
    <name type="scientific">Corynebacterium pseudopelargi</name>
    <dbReference type="NCBI Taxonomy" id="2080757"/>
    <lineage>
        <taxon>Bacteria</taxon>
        <taxon>Bacillati</taxon>
        <taxon>Actinomycetota</taxon>
        <taxon>Actinomycetes</taxon>
        <taxon>Mycobacteriales</taxon>
        <taxon>Corynebacteriaceae</taxon>
        <taxon>Corynebacterium</taxon>
    </lineage>
</organism>
<evidence type="ECO:0000256" key="2">
    <source>
        <dbReference type="ARBA" id="ARBA00022692"/>
    </source>
</evidence>
<proteinExistence type="predicted"/>
<feature type="domain" description="Integral membrane bound transporter" evidence="6">
    <location>
        <begin position="38"/>
        <end position="159"/>
    </location>
</feature>
<dbReference type="KEGG" id="cpso:CPPEL_01275"/>
<evidence type="ECO:0000256" key="4">
    <source>
        <dbReference type="ARBA" id="ARBA00023136"/>
    </source>
</evidence>
<feature type="transmembrane region" description="Helical" evidence="5">
    <location>
        <begin position="97"/>
        <end position="114"/>
    </location>
</feature>
<keyword evidence="2 5" id="KW-0812">Transmembrane</keyword>
<feature type="transmembrane region" description="Helical" evidence="5">
    <location>
        <begin position="119"/>
        <end position="138"/>
    </location>
</feature>
<feature type="transmembrane region" description="Helical" evidence="5">
    <location>
        <begin position="21"/>
        <end position="43"/>
    </location>
</feature>
<evidence type="ECO:0000313" key="8">
    <source>
        <dbReference type="Proteomes" id="UP000271426"/>
    </source>
</evidence>
<evidence type="ECO:0000313" key="7">
    <source>
        <dbReference type="EMBL" id="AZA08402.1"/>
    </source>
</evidence>
<protein>
    <recommendedName>
        <fullName evidence="6">Integral membrane bound transporter domain-containing protein</fullName>
    </recommendedName>
</protein>
<evidence type="ECO:0000256" key="1">
    <source>
        <dbReference type="ARBA" id="ARBA00004141"/>
    </source>
</evidence>